<proteinExistence type="predicted"/>
<accession>A0A815SNR6</accession>
<keyword evidence="6" id="KW-1185">Reference proteome</keyword>
<dbReference type="EMBL" id="CAJOBC010087440">
    <property type="protein sequence ID" value="CAF4356695.1"/>
    <property type="molecule type" value="Genomic_DNA"/>
</dbReference>
<evidence type="ECO:0000313" key="5">
    <source>
        <dbReference type="EMBL" id="CAF4356695.1"/>
    </source>
</evidence>
<dbReference type="AlphaFoldDB" id="A0A815SNR6"/>
<evidence type="ECO:0000256" key="1">
    <source>
        <dbReference type="SAM" id="MobiDB-lite"/>
    </source>
</evidence>
<organism evidence="3 6">
    <name type="scientific">Didymodactylos carnosus</name>
    <dbReference type="NCBI Taxonomy" id="1234261"/>
    <lineage>
        <taxon>Eukaryota</taxon>
        <taxon>Metazoa</taxon>
        <taxon>Spiralia</taxon>
        <taxon>Gnathifera</taxon>
        <taxon>Rotifera</taxon>
        <taxon>Eurotatoria</taxon>
        <taxon>Bdelloidea</taxon>
        <taxon>Philodinida</taxon>
        <taxon>Philodinidae</taxon>
        <taxon>Didymodactylos</taxon>
    </lineage>
</organism>
<dbReference type="EMBL" id="CAJOBA010039883">
    <property type="protein sequence ID" value="CAF4084955.1"/>
    <property type="molecule type" value="Genomic_DNA"/>
</dbReference>
<dbReference type="Proteomes" id="UP000681722">
    <property type="component" value="Unassembled WGS sequence"/>
</dbReference>
<dbReference type="EMBL" id="CAJNOK010018322">
    <property type="protein sequence ID" value="CAF1280133.1"/>
    <property type="molecule type" value="Genomic_DNA"/>
</dbReference>
<sequence length="333" mass="38111">MPSTKRKPKRRNKMWGSRQLSTSDSPESIFVGLCEIVEEKVHPVLVTLQEGGGRRKCILNSLDVQWDTLKDKLMNLYHTNRKYQLTSYLSYSLYDYKLQPLEIKRYKSLIDYMIDTRVTLQSTVIYLCRSNPVVVDDYNTTVKTEPIEIRNQQPLCHVSVKYRRSSSPTGSVVNEILEKFSEPLDIGTITSCNLPSSLSLSQLKENVLSVNLSPLTGIIKNDYVQETDPVSYSSTNDYFTQLVSESNHRLTTTMMSSTLLSNPWSMSTESSIKRESLMDVQDMVNKYCSPSSLTIPLIQGVQTKTEYIPTQTFPREISMDVENKRQILIEILD</sequence>
<dbReference type="Proteomes" id="UP000677228">
    <property type="component" value="Unassembled WGS sequence"/>
</dbReference>
<protein>
    <submittedName>
        <fullName evidence="3">Uncharacterized protein</fullName>
    </submittedName>
</protein>
<evidence type="ECO:0000313" key="2">
    <source>
        <dbReference type="EMBL" id="CAF1280133.1"/>
    </source>
</evidence>
<gene>
    <name evidence="3" type="ORF">GPM918_LOCUS36386</name>
    <name evidence="2" type="ORF">OVA965_LOCUS27597</name>
    <name evidence="5" type="ORF">SRO942_LOCUS37120</name>
    <name evidence="4" type="ORF">TMI583_LOCUS28342</name>
</gene>
<dbReference type="OrthoDB" id="10025645at2759"/>
<feature type="compositionally biased region" description="Basic residues" evidence="1">
    <location>
        <begin position="1"/>
        <end position="13"/>
    </location>
</feature>
<evidence type="ECO:0000313" key="6">
    <source>
        <dbReference type="Proteomes" id="UP000663829"/>
    </source>
</evidence>
<dbReference type="Proteomes" id="UP000663829">
    <property type="component" value="Unassembled WGS sequence"/>
</dbReference>
<dbReference type="Proteomes" id="UP000682733">
    <property type="component" value="Unassembled WGS sequence"/>
</dbReference>
<comment type="caution">
    <text evidence="3">The sequence shown here is derived from an EMBL/GenBank/DDBJ whole genome shotgun (WGS) entry which is preliminary data.</text>
</comment>
<name>A0A815SNR6_9BILA</name>
<dbReference type="EMBL" id="CAJNOQ010021943">
    <property type="protein sequence ID" value="CAF1493987.1"/>
    <property type="molecule type" value="Genomic_DNA"/>
</dbReference>
<evidence type="ECO:0000313" key="3">
    <source>
        <dbReference type="EMBL" id="CAF1493987.1"/>
    </source>
</evidence>
<feature type="region of interest" description="Disordered" evidence="1">
    <location>
        <begin position="1"/>
        <end position="25"/>
    </location>
</feature>
<reference evidence="3" key="1">
    <citation type="submission" date="2021-02" db="EMBL/GenBank/DDBJ databases">
        <authorList>
            <person name="Nowell W R."/>
        </authorList>
    </citation>
    <scope>NUCLEOTIDE SEQUENCE</scope>
</reference>
<evidence type="ECO:0000313" key="4">
    <source>
        <dbReference type="EMBL" id="CAF4084955.1"/>
    </source>
</evidence>